<evidence type="ECO:0000259" key="2">
    <source>
        <dbReference type="Pfam" id="PF02517"/>
    </source>
</evidence>
<dbReference type="GO" id="GO:0008233">
    <property type="term" value="F:peptidase activity"/>
    <property type="evidence" value="ECO:0007669"/>
    <property type="project" value="UniProtKB-KW"/>
</dbReference>
<accession>A0ABT7ZZ31</accession>
<keyword evidence="3" id="KW-0645">Protease</keyword>
<feature type="domain" description="CAAX prenyl protease 2/Lysostaphin resistance protein A-like" evidence="2">
    <location>
        <begin position="74"/>
        <end position="221"/>
    </location>
</feature>
<keyword evidence="3" id="KW-0378">Hydrolase</keyword>
<keyword evidence="4" id="KW-1185">Reference proteome</keyword>
<feature type="transmembrane region" description="Helical" evidence="1">
    <location>
        <begin position="209"/>
        <end position="229"/>
    </location>
</feature>
<keyword evidence="1" id="KW-0472">Membrane</keyword>
<keyword evidence="1" id="KW-0812">Transmembrane</keyword>
<evidence type="ECO:0000313" key="3">
    <source>
        <dbReference type="EMBL" id="MDN3494262.1"/>
    </source>
</evidence>
<gene>
    <name evidence="3" type="ORF">QMA06_16190</name>
</gene>
<comment type="caution">
    <text evidence="3">The sequence shown here is derived from an EMBL/GenBank/DDBJ whole genome shotgun (WGS) entry which is preliminary data.</text>
</comment>
<feature type="transmembrane region" description="Helical" evidence="1">
    <location>
        <begin position="159"/>
        <end position="178"/>
    </location>
</feature>
<feature type="transmembrane region" description="Helical" evidence="1">
    <location>
        <begin position="71"/>
        <end position="87"/>
    </location>
</feature>
<dbReference type="EC" id="3.4.-.-" evidence="3"/>
<dbReference type="EMBL" id="JASDDK010000018">
    <property type="protein sequence ID" value="MDN3494262.1"/>
    <property type="molecule type" value="Genomic_DNA"/>
</dbReference>
<sequence length="231" mass="27182">MKTLKNLWILTKSGFIKEEEKTLRQSINFLFRLFFVLIVFKIVYFTLTYLIKTVDSINFPVVSTDFEVDEYSGIYQFLILTFLAPIFEELTFRLGLRFSKWNFILMTSGFIYLILKFTLQIYLPFILLIIVIISLFLVVILKKRIIEKLSNFWKNNRLIIFYSLLNSFALIHILNYELNISNMIYIPILVLPHFIAGLILSYARLKSGIILSICLHILNNGLLTLPLLFVE</sequence>
<evidence type="ECO:0000313" key="4">
    <source>
        <dbReference type="Proteomes" id="UP001231197"/>
    </source>
</evidence>
<protein>
    <submittedName>
        <fullName evidence="3">CPBP family glutamic-type intramembrane protease</fullName>
        <ecNumber evidence="3">3.4.-.-</ecNumber>
    </submittedName>
</protein>
<name>A0ABT7ZZ31_9FLAO</name>
<organism evidence="3 4">
    <name type="scientific">Winogradskyella bathintestinalis</name>
    <dbReference type="NCBI Taxonomy" id="3035208"/>
    <lineage>
        <taxon>Bacteria</taxon>
        <taxon>Pseudomonadati</taxon>
        <taxon>Bacteroidota</taxon>
        <taxon>Flavobacteriia</taxon>
        <taxon>Flavobacteriales</taxon>
        <taxon>Flavobacteriaceae</taxon>
        <taxon>Winogradskyella</taxon>
    </lineage>
</organism>
<feature type="transmembrane region" description="Helical" evidence="1">
    <location>
        <begin position="121"/>
        <end position="139"/>
    </location>
</feature>
<dbReference type="InterPro" id="IPR003675">
    <property type="entry name" value="Rce1/LyrA-like_dom"/>
</dbReference>
<dbReference type="RefSeq" id="WP_290207962.1">
    <property type="nucleotide sequence ID" value="NZ_JASDDK010000018.1"/>
</dbReference>
<proteinExistence type="predicted"/>
<dbReference type="Proteomes" id="UP001231197">
    <property type="component" value="Unassembled WGS sequence"/>
</dbReference>
<feature type="transmembrane region" description="Helical" evidence="1">
    <location>
        <begin position="99"/>
        <end position="115"/>
    </location>
</feature>
<evidence type="ECO:0000256" key="1">
    <source>
        <dbReference type="SAM" id="Phobius"/>
    </source>
</evidence>
<dbReference type="Pfam" id="PF02517">
    <property type="entry name" value="Rce1-like"/>
    <property type="match status" value="1"/>
</dbReference>
<dbReference type="GO" id="GO:0006508">
    <property type="term" value="P:proteolysis"/>
    <property type="evidence" value="ECO:0007669"/>
    <property type="project" value="UniProtKB-KW"/>
</dbReference>
<feature type="transmembrane region" description="Helical" evidence="1">
    <location>
        <begin position="29"/>
        <end position="51"/>
    </location>
</feature>
<feature type="transmembrane region" description="Helical" evidence="1">
    <location>
        <begin position="184"/>
        <end position="202"/>
    </location>
</feature>
<keyword evidence="1" id="KW-1133">Transmembrane helix</keyword>
<reference evidence="3 4" key="1">
    <citation type="journal article" date="2023" name="Int. J. Syst. Evol. Microbiol.">
        <title>Winogradskyella bathintestinalis sp. nov., isolated from the intestine of the deep-sea loosejaw dragonfish, Malacosteus niger.</title>
        <authorList>
            <person name="Uniacke-Lowe S."/>
            <person name="Johnson C.N."/>
            <person name="Stanton C."/>
            <person name="Hill C."/>
            <person name="Ross P."/>
        </authorList>
    </citation>
    <scope>NUCLEOTIDE SEQUENCE [LARGE SCALE GENOMIC DNA]</scope>
    <source>
        <strain evidence="3 4">APC 3343</strain>
    </source>
</reference>